<organism evidence="2 3">
    <name type="scientific">Scyliorhinus torazame</name>
    <name type="common">Cloudy catshark</name>
    <name type="synonym">Catulus torazame</name>
    <dbReference type="NCBI Taxonomy" id="75743"/>
    <lineage>
        <taxon>Eukaryota</taxon>
        <taxon>Metazoa</taxon>
        <taxon>Chordata</taxon>
        <taxon>Craniata</taxon>
        <taxon>Vertebrata</taxon>
        <taxon>Chondrichthyes</taxon>
        <taxon>Elasmobranchii</taxon>
        <taxon>Galeomorphii</taxon>
        <taxon>Galeoidea</taxon>
        <taxon>Carcharhiniformes</taxon>
        <taxon>Scyliorhinidae</taxon>
        <taxon>Scyliorhinus</taxon>
    </lineage>
</organism>
<proteinExistence type="predicted"/>
<dbReference type="STRING" id="75743.A0A401NRG2"/>
<protein>
    <recommendedName>
        <fullName evidence="1">Lysophospholipase NTE1-like P-loop domain-containing protein</fullName>
    </recommendedName>
</protein>
<evidence type="ECO:0000313" key="3">
    <source>
        <dbReference type="Proteomes" id="UP000288216"/>
    </source>
</evidence>
<reference evidence="2 3" key="1">
    <citation type="journal article" date="2018" name="Nat. Ecol. Evol.">
        <title>Shark genomes provide insights into elasmobranch evolution and the origin of vertebrates.</title>
        <authorList>
            <person name="Hara Y"/>
            <person name="Yamaguchi K"/>
            <person name="Onimaru K"/>
            <person name="Kadota M"/>
            <person name="Koyanagi M"/>
            <person name="Keeley SD"/>
            <person name="Tatsumi K"/>
            <person name="Tanaka K"/>
            <person name="Motone F"/>
            <person name="Kageyama Y"/>
            <person name="Nozu R"/>
            <person name="Adachi N"/>
            <person name="Nishimura O"/>
            <person name="Nakagawa R"/>
            <person name="Tanegashima C"/>
            <person name="Kiyatake I"/>
            <person name="Matsumoto R"/>
            <person name="Murakumo K"/>
            <person name="Nishida K"/>
            <person name="Terakita A"/>
            <person name="Kuratani S"/>
            <person name="Sato K"/>
            <person name="Hyodo S Kuraku.S."/>
        </authorList>
    </citation>
    <scope>NUCLEOTIDE SEQUENCE [LARGE SCALE GENOMIC DNA]</scope>
</reference>
<gene>
    <name evidence="2" type="ORF">scyTo_0007387</name>
</gene>
<accession>A0A401NRG2</accession>
<sequence>MSQGIVPSDFREVVTRLIHLLGQKILGNLQQVSGPLVGRGLGIHTVSNKLESVANPASNLATVAILPVSEDVPITAFTLELRHALSAIGNKQLQ</sequence>
<dbReference type="OrthoDB" id="421051at2759"/>
<feature type="domain" description="Lysophospholipase NTE1-like P-loop" evidence="1">
    <location>
        <begin position="59"/>
        <end position="91"/>
    </location>
</feature>
<dbReference type="AlphaFoldDB" id="A0A401NRG2"/>
<dbReference type="Pfam" id="PF24179">
    <property type="entry name" value="NTE_Ploop"/>
    <property type="match status" value="1"/>
</dbReference>
<evidence type="ECO:0000259" key="1">
    <source>
        <dbReference type="Pfam" id="PF24179"/>
    </source>
</evidence>
<keyword evidence="3" id="KW-1185">Reference proteome</keyword>
<name>A0A401NRG2_SCYTO</name>
<evidence type="ECO:0000313" key="2">
    <source>
        <dbReference type="EMBL" id="GCB63439.1"/>
    </source>
</evidence>
<dbReference type="EMBL" id="BFAA01002666">
    <property type="protein sequence ID" value="GCB63439.1"/>
    <property type="molecule type" value="Genomic_DNA"/>
</dbReference>
<dbReference type="Proteomes" id="UP000288216">
    <property type="component" value="Unassembled WGS sequence"/>
</dbReference>
<dbReference type="InterPro" id="IPR056556">
    <property type="entry name" value="NTE1_P-loop_dom"/>
</dbReference>
<comment type="caution">
    <text evidence="2">The sequence shown here is derived from an EMBL/GenBank/DDBJ whole genome shotgun (WGS) entry which is preliminary data.</text>
</comment>